<dbReference type="PANTHER" id="PTHR20992">
    <property type="entry name" value="AT15442P-RELATED"/>
    <property type="match status" value="1"/>
</dbReference>
<proteinExistence type="predicted"/>
<reference evidence="3 4" key="1">
    <citation type="journal article" date="2010" name="J. Bacteriol.">
        <title>Genome sequence of Lentisphaera araneosa HTCC2155T, the type species of the order Lentisphaerales in the phylum Lentisphaerae.</title>
        <authorList>
            <person name="Thrash J.C."/>
            <person name="Cho J.C."/>
            <person name="Vergin K.L."/>
            <person name="Morris R.M."/>
            <person name="Giovannoni S.J."/>
        </authorList>
    </citation>
    <scope>NUCLEOTIDE SEQUENCE [LARGE SCALE GENOMIC DNA]</scope>
    <source>
        <strain evidence="3 4">HTCC2155</strain>
    </source>
</reference>
<gene>
    <name evidence="3" type="ORF">LNTAR_12716</name>
</gene>
<feature type="transmembrane region" description="Helical" evidence="1">
    <location>
        <begin position="395"/>
        <end position="413"/>
    </location>
</feature>
<feature type="transmembrane region" description="Helical" evidence="1">
    <location>
        <begin position="459"/>
        <end position="478"/>
    </location>
</feature>
<accession>A6DJZ4</accession>
<name>A6DJZ4_9BACT</name>
<dbReference type="CDD" id="cd00293">
    <property type="entry name" value="USP-like"/>
    <property type="match status" value="1"/>
</dbReference>
<keyword evidence="1" id="KW-0472">Membrane</keyword>
<feature type="transmembrane region" description="Helical" evidence="1">
    <location>
        <begin position="361"/>
        <end position="383"/>
    </location>
</feature>
<comment type="caution">
    <text evidence="3">The sequence shown here is derived from an EMBL/GenBank/DDBJ whole genome shotgun (WGS) entry which is preliminary data.</text>
</comment>
<dbReference type="Pfam" id="PF04087">
    <property type="entry name" value="DUF389"/>
    <property type="match status" value="1"/>
</dbReference>
<dbReference type="Gene3D" id="3.40.50.12370">
    <property type="match status" value="1"/>
</dbReference>
<dbReference type="eggNOG" id="COG1808">
    <property type="taxonomic scope" value="Bacteria"/>
</dbReference>
<feature type="transmembrane region" description="Helical" evidence="1">
    <location>
        <begin position="527"/>
        <end position="547"/>
    </location>
</feature>
<dbReference type="RefSeq" id="WP_007278210.1">
    <property type="nucleotide sequence ID" value="NZ_ABCK01000006.1"/>
</dbReference>
<dbReference type="AlphaFoldDB" id="A6DJZ4"/>
<evidence type="ECO:0000256" key="1">
    <source>
        <dbReference type="SAM" id="Phobius"/>
    </source>
</evidence>
<keyword evidence="1" id="KW-0812">Transmembrane</keyword>
<keyword evidence="4" id="KW-1185">Reference proteome</keyword>
<dbReference type="PANTHER" id="PTHR20992:SF9">
    <property type="entry name" value="AT15442P-RELATED"/>
    <property type="match status" value="1"/>
</dbReference>
<feature type="transmembrane region" description="Helical" evidence="1">
    <location>
        <begin position="490"/>
        <end position="512"/>
    </location>
</feature>
<dbReference type="STRING" id="313628.LNTAR_12716"/>
<evidence type="ECO:0000313" key="4">
    <source>
        <dbReference type="Proteomes" id="UP000004947"/>
    </source>
</evidence>
<dbReference type="TCDB" id="9.B.145.1.2">
    <property type="family name" value="the duf389/pf04087 (duf389) family"/>
</dbReference>
<dbReference type="EMBL" id="ABCK01000006">
    <property type="protein sequence ID" value="EDM28218.1"/>
    <property type="molecule type" value="Genomic_DNA"/>
</dbReference>
<dbReference type="Pfam" id="PF00582">
    <property type="entry name" value="Usp"/>
    <property type="match status" value="1"/>
</dbReference>
<evidence type="ECO:0000313" key="3">
    <source>
        <dbReference type="EMBL" id="EDM28218.1"/>
    </source>
</evidence>
<keyword evidence="1" id="KW-1133">Transmembrane helix</keyword>
<feature type="domain" description="UspA" evidence="2">
    <location>
        <begin position="163"/>
        <end position="282"/>
    </location>
</feature>
<dbReference type="OrthoDB" id="9790659at2"/>
<organism evidence="3 4">
    <name type="scientific">Lentisphaera araneosa HTCC2155</name>
    <dbReference type="NCBI Taxonomy" id="313628"/>
    <lineage>
        <taxon>Bacteria</taxon>
        <taxon>Pseudomonadati</taxon>
        <taxon>Lentisphaerota</taxon>
        <taxon>Lentisphaeria</taxon>
        <taxon>Lentisphaerales</taxon>
        <taxon>Lentisphaeraceae</taxon>
        <taxon>Lentisphaera</taxon>
    </lineage>
</organism>
<sequence>MSVAVVVESPEEVKPLIAWAYQMAYAESHDLYIFVIRKVRQDETKVEQLDLAEYEGKDGVPGQVYARIVREQRRIQTHVAIPNENFTETPETPFIPKITCLQLSGERFTKVTMKLLSEKKCKQLFLSRRAAGSKEHYTDKLFELAPCSTTIIRPGKADVGRIEKILVPCSGGPHALDALKHCNSLVKSQGTHVHPLMVKPPNNQPEIMEEVGIHQLSKMLKKVDLELDGHYLKGRVVHHKDVLEGIAETAEEGYDFVVLGVSTGGSIQKTLFGDMADKLIEKNKDISVAAHRVAKNKAERFKDKFEYYCNLAVPQLTREGRIELHEALLMNSTWNFDFVSLMLLSTSIAALGLISNSVAVVIGAMLVAPLMTPILATGLALVQGNVPMIINASRSILFGFLASLGISFLIGLFTPMEHLTSEILSRGTPRMADLFIAFVSGIAAAHCMTRTHLSAALPGVAIASALVPPIASIGIALSKGIAATVQGATVLFITNVICIVLGSALTFFAAGIRARPDQSANKLVKRLYLLLIFCMTLLCIPLSSRLVKYVVKKVSDSSLPNREEFVGMTDPVLKKYRITNVTKVSYKDLKEEGLSVWIWVQVGHVPDRVIIDEFEALLSKELKRKVVVSIWPEFVMTKNLEFIK</sequence>
<evidence type="ECO:0000259" key="2">
    <source>
        <dbReference type="Pfam" id="PF00582"/>
    </source>
</evidence>
<dbReference type="InterPro" id="IPR006016">
    <property type="entry name" value="UspA"/>
</dbReference>
<dbReference type="InterPro" id="IPR005240">
    <property type="entry name" value="DUF389"/>
</dbReference>
<protein>
    <submittedName>
        <fullName evidence="3">Probable integral membrane protein</fullName>
    </submittedName>
</protein>
<dbReference type="Proteomes" id="UP000004947">
    <property type="component" value="Unassembled WGS sequence"/>
</dbReference>
<dbReference type="SUPFAM" id="SSF52402">
    <property type="entry name" value="Adenine nucleotide alpha hydrolases-like"/>
    <property type="match status" value="1"/>
</dbReference>